<accession>A0A8T0E372</accession>
<evidence type="ECO:0000313" key="3">
    <source>
        <dbReference type="Proteomes" id="UP000807504"/>
    </source>
</evidence>
<keyword evidence="3" id="KW-1185">Reference proteome</keyword>
<dbReference type="Proteomes" id="UP000807504">
    <property type="component" value="Unassembled WGS sequence"/>
</dbReference>
<protein>
    <submittedName>
        <fullName evidence="2">Uncharacterized protein</fullName>
    </submittedName>
</protein>
<dbReference type="EMBL" id="JABXBU010002231">
    <property type="protein sequence ID" value="KAF8764635.1"/>
    <property type="molecule type" value="Genomic_DNA"/>
</dbReference>
<reference evidence="2" key="1">
    <citation type="journal article" date="2020" name="bioRxiv">
        <title>Chromosome-level reference genome of the European wasp spider Argiope bruennichi: a resource for studies on range expansion and evolutionary adaptation.</title>
        <authorList>
            <person name="Sheffer M.M."/>
            <person name="Hoppe A."/>
            <person name="Krehenwinkel H."/>
            <person name="Uhl G."/>
            <person name="Kuss A.W."/>
            <person name="Jensen L."/>
            <person name="Jensen C."/>
            <person name="Gillespie R.G."/>
            <person name="Hoff K.J."/>
            <person name="Prost S."/>
        </authorList>
    </citation>
    <scope>NUCLEOTIDE SEQUENCE</scope>
</reference>
<feature type="region of interest" description="Disordered" evidence="1">
    <location>
        <begin position="92"/>
        <end position="114"/>
    </location>
</feature>
<gene>
    <name evidence="2" type="ORF">HNY73_022692</name>
</gene>
<evidence type="ECO:0000256" key="1">
    <source>
        <dbReference type="SAM" id="MobiDB-lite"/>
    </source>
</evidence>
<proteinExistence type="predicted"/>
<sequence length="154" mass="17099">MECFANAPFANLNGQQGKESISTPEQCRVLQIDEEEISKETSSLMEMANVPVANLNGQQGKESISTPEQCRVLQIDEEEISKETSSLMDLETDSLEPGQTVPVDSLNSQQRQGGISCPEPFHVLQIETEEKQNDHSSLYETMTLGTPKNMKIPR</sequence>
<name>A0A8T0E372_ARGBR</name>
<reference evidence="2" key="2">
    <citation type="submission" date="2020-06" db="EMBL/GenBank/DDBJ databases">
        <authorList>
            <person name="Sheffer M."/>
        </authorList>
    </citation>
    <scope>NUCLEOTIDE SEQUENCE</scope>
</reference>
<evidence type="ECO:0000313" key="2">
    <source>
        <dbReference type="EMBL" id="KAF8764635.1"/>
    </source>
</evidence>
<dbReference type="AlphaFoldDB" id="A0A8T0E372"/>
<comment type="caution">
    <text evidence="2">The sequence shown here is derived from an EMBL/GenBank/DDBJ whole genome shotgun (WGS) entry which is preliminary data.</text>
</comment>
<organism evidence="2 3">
    <name type="scientific">Argiope bruennichi</name>
    <name type="common">Wasp spider</name>
    <name type="synonym">Aranea bruennichi</name>
    <dbReference type="NCBI Taxonomy" id="94029"/>
    <lineage>
        <taxon>Eukaryota</taxon>
        <taxon>Metazoa</taxon>
        <taxon>Ecdysozoa</taxon>
        <taxon>Arthropoda</taxon>
        <taxon>Chelicerata</taxon>
        <taxon>Arachnida</taxon>
        <taxon>Araneae</taxon>
        <taxon>Araneomorphae</taxon>
        <taxon>Entelegynae</taxon>
        <taxon>Araneoidea</taxon>
        <taxon>Araneidae</taxon>
        <taxon>Argiope</taxon>
    </lineage>
</organism>